<feature type="region of interest" description="Disordered" evidence="2">
    <location>
        <begin position="125"/>
        <end position="153"/>
    </location>
</feature>
<feature type="signal peptide" evidence="3">
    <location>
        <begin position="1"/>
        <end position="20"/>
    </location>
</feature>
<name>A0ABU9BLB1_9BURK</name>
<evidence type="ECO:0000313" key="6">
    <source>
        <dbReference type="Proteomes" id="UP001371218"/>
    </source>
</evidence>
<keyword evidence="6" id="KW-1185">Reference proteome</keyword>
<feature type="domain" description="PTS EIIA type-4" evidence="4">
    <location>
        <begin position="1"/>
        <end position="126"/>
    </location>
</feature>
<dbReference type="Pfam" id="PF03610">
    <property type="entry name" value="EIIA-man"/>
    <property type="match status" value="1"/>
</dbReference>
<evidence type="ECO:0000256" key="3">
    <source>
        <dbReference type="SAM" id="SignalP"/>
    </source>
</evidence>
<organism evidence="5 6">
    <name type="scientific">Ideonella lacteola</name>
    <dbReference type="NCBI Taxonomy" id="2984193"/>
    <lineage>
        <taxon>Bacteria</taxon>
        <taxon>Pseudomonadati</taxon>
        <taxon>Pseudomonadota</taxon>
        <taxon>Betaproteobacteria</taxon>
        <taxon>Burkholderiales</taxon>
        <taxon>Sphaerotilaceae</taxon>
        <taxon>Ideonella</taxon>
    </lineage>
</organism>
<sequence length="153" mass="16229">MAALLIVAHAPLATALQAVARHVFADRSETVSVVDVWPEWSADTAEEEIRAAVGRAGSADARGEVLILADVFGATPCNAAQRVADGTAVRLVAGLNVPMLWRALAYAQQPIETLIERALVGGSQGVMPASPQRPQDQSLNSPTNDPTHRHHQQ</sequence>
<dbReference type="InterPro" id="IPR036662">
    <property type="entry name" value="PTS_EIIA_man-typ_sf"/>
</dbReference>
<dbReference type="PROSITE" id="PS51096">
    <property type="entry name" value="PTS_EIIA_TYPE_4"/>
    <property type="match status" value="1"/>
</dbReference>
<feature type="compositionally biased region" description="Polar residues" evidence="2">
    <location>
        <begin position="132"/>
        <end position="145"/>
    </location>
</feature>
<dbReference type="PANTHER" id="PTHR33799">
    <property type="entry name" value="PTS PERMEASE-RELATED-RELATED"/>
    <property type="match status" value="1"/>
</dbReference>
<evidence type="ECO:0000256" key="1">
    <source>
        <dbReference type="ARBA" id="ARBA00022679"/>
    </source>
</evidence>
<comment type="caution">
    <text evidence="5">The sequence shown here is derived from an EMBL/GenBank/DDBJ whole genome shotgun (WGS) entry which is preliminary data.</text>
</comment>
<keyword evidence="1" id="KW-0808">Transferase</keyword>
<gene>
    <name evidence="5" type="ORF">AACH06_07900</name>
</gene>
<dbReference type="Gene3D" id="3.40.50.510">
    <property type="entry name" value="Phosphotransferase system, mannose-type IIA component"/>
    <property type="match status" value="1"/>
</dbReference>
<dbReference type="InterPro" id="IPR051471">
    <property type="entry name" value="Bacterial_PTS_sugar_comp"/>
</dbReference>
<dbReference type="PANTHER" id="PTHR33799:SF1">
    <property type="entry name" value="PTS SYSTEM MANNOSE-SPECIFIC EIIAB COMPONENT-RELATED"/>
    <property type="match status" value="1"/>
</dbReference>
<keyword evidence="3" id="KW-0732">Signal</keyword>
<dbReference type="RefSeq" id="WP_341425105.1">
    <property type="nucleotide sequence ID" value="NZ_JBBUTG010000003.1"/>
</dbReference>
<proteinExistence type="predicted"/>
<dbReference type="EMBL" id="JBBUTG010000003">
    <property type="protein sequence ID" value="MEK8030746.1"/>
    <property type="molecule type" value="Genomic_DNA"/>
</dbReference>
<dbReference type="InterPro" id="IPR004701">
    <property type="entry name" value="PTS_EIIA_man-typ"/>
</dbReference>
<protein>
    <submittedName>
        <fullName evidence="5">PTS fructose transporter subunit IIA</fullName>
    </submittedName>
</protein>
<feature type="chain" id="PRO_5047299882" evidence="3">
    <location>
        <begin position="21"/>
        <end position="153"/>
    </location>
</feature>
<reference evidence="5 6" key="1">
    <citation type="submission" date="2024-04" db="EMBL/GenBank/DDBJ databases">
        <title>Novel species of the genus Ideonella isolated from streams.</title>
        <authorList>
            <person name="Lu H."/>
        </authorList>
    </citation>
    <scope>NUCLEOTIDE SEQUENCE [LARGE SCALE GENOMIC DNA]</scope>
    <source>
        <strain evidence="5 6">DXS29W</strain>
    </source>
</reference>
<evidence type="ECO:0000256" key="2">
    <source>
        <dbReference type="SAM" id="MobiDB-lite"/>
    </source>
</evidence>
<dbReference type="SUPFAM" id="SSF53062">
    <property type="entry name" value="PTS system fructose IIA component-like"/>
    <property type="match status" value="1"/>
</dbReference>
<accession>A0ABU9BLB1</accession>
<dbReference type="Proteomes" id="UP001371218">
    <property type="component" value="Unassembled WGS sequence"/>
</dbReference>
<evidence type="ECO:0000259" key="4">
    <source>
        <dbReference type="PROSITE" id="PS51096"/>
    </source>
</evidence>
<evidence type="ECO:0000313" key="5">
    <source>
        <dbReference type="EMBL" id="MEK8030746.1"/>
    </source>
</evidence>